<evidence type="ECO:0000313" key="1">
    <source>
        <dbReference type="EMBL" id="CCJ80893.1"/>
    </source>
</evidence>
<accession>A0ABP1W675</accession>
<keyword evidence="2" id="KW-1185">Reference proteome</keyword>
<proteinExistence type="predicted"/>
<dbReference type="Proteomes" id="UP000009342">
    <property type="component" value="Unassembled WGS sequence"/>
</dbReference>
<reference evidence="2" key="1">
    <citation type="journal article" date="2012" name="PLoS ONE">
        <title>Comparative analysis of genome sequences covering the seven cronobacter species.</title>
        <authorList>
            <person name="Joseph S."/>
            <person name="Desai P."/>
            <person name="Ji Y."/>
            <person name="Cummings C.A."/>
            <person name="Shih R."/>
            <person name="Degoricija L."/>
            <person name="Rico A."/>
            <person name="Brzoska P."/>
            <person name="Hamby S.E."/>
            <person name="Masood N."/>
            <person name="Hariri S."/>
            <person name="Sonbol H."/>
            <person name="Chuzhanova N."/>
            <person name="McClelland M."/>
            <person name="Furtado M.R."/>
            <person name="Forsythe S.J."/>
        </authorList>
    </citation>
    <scope>NUCLEOTIDE SEQUENCE [LARGE SCALE GENOMIC DNA]</scope>
    <source>
        <strain evidence="2">1210</strain>
    </source>
</reference>
<evidence type="ECO:0000313" key="2">
    <source>
        <dbReference type="Proteomes" id="UP000009342"/>
    </source>
</evidence>
<protein>
    <submittedName>
        <fullName evidence="1">Uncharacterized protein</fullName>
    </submittedName>
</protein>
<sequence>MDDVMRLVDGEAHGTWLLGANDLWHGGIHISDISAPFSALNPDA</sequence>
<gene>
    <name evidence="1" type="ORF">BN134_1618</name>
</gene>
<dbReference type="EMBL" id="CAKZ01000077">
    <property type="protein sequence ID" value="CCJ80893.1"/>
    <property type="molecule type" value="Genomic_DNA"/>
</dbReference>
<comment type="caution">
    <text evidence="1">The sequence shown here is derived from an EMBL/GenBank/DDBJ whole genome shotgun (WGS) entry which is preliminary data.</text>
</comment>
<name>A0ABP1W675_9ENTR</name>
<organism evidence="1 2">
    <name type="scientific">Cronobacter dublinensis 1210</name>
    <dbReference type="NCBI Taxonomy" id="1208656"/>
    <lineage>
        <taxon>Bacteria</taxon>
        <taxon>Pseudomonadati</taxon>
        <taxon>Pseudomonadota</taxon>
        <taxon>Gammaproteobacteria</taxon>
        <taxon>Enterobacterales</taxon>
        <taxon>Enterobacteriaceae</taxon>
        <taxon>Cronobacter</taxon>
    </lineage>
</organism>